<dbReference type="HOGENOM" id="CLU_2698031_0_0_9"/>
<dbReference type="KEGG" id="cpas:Clopa_1528"/>
<name>R4K7G2_CLOPA</name>
<organism evidence="1 2">
    <name type="scientific">Clostridium pasteurianum BC1</name>
    <dbReference type="NCBI Taxonomy" id="86416"/>
    <lineage>
        <taxon>Bacteria</taxon>
        <taxon>Bacillati</taxon>
        <taxon>Bacillota</taxon>
        <taxon>Clostridia</taxon>
        <taxon>Eubacteriales</taxon>
        <taxon>Clostridiaceae</taxon>
        <taxon>Clostridium</taxon>
    </lineage>
</organism>
<evidence type="ECO:0000313" key="1">
    <source>
        <dbReference type="EMBL" id="AGK96469.1"/>
    </source>
</evidence>
<protein>
    <submittedName>
        <fullName evidence="1">Uncharacterized protein</fullName>
    </submittedName>
</protein>
<sequence>MSFSNKDDKSEEELLLIKLEELENRFDEDSTKKSTIKKIKNNLQNLEFSGPETDINKIKKDLISAILEIISWMG</sequence>
<dbReference type="OrthoDB" id="1933409at2"/>
<dbReference type="STRING" id="86416.Clopa_1528"/>
<dbReference type="AlphaFoldDB" id="R4K7G2"/>
<dbReference type="Proteomes" id="UP000013523">
    <property type="component" value="Chromosome"/>
</dbReference>
<reference evidence="1 2" key="1">
    <citation type="submission" date="2012-01" db="EMBL/GenBank/DDBJ databases">
        <title>Complete sequence of chromosome of Clostridium pasteurianum BC1.</title>
        <authorList>
            <consortium name="US DOE Joint Genome Institute"/>
            <person name="Lucas S."/>
            <person name="Han J."/>
            <person name="Lapidus A."/>
            <person name="Cheng J.-F."/>
            <person name="Goodwin L."/>
            <person name="Pitluck S."/>
            <person name="Peters L."/>
            <person name="Mikhailova N."/>
            <person name="Teshima H."/>
            <person name="Detter J.C."/>
            <person name="Han C."/>
            <person name="Tapia R."/>
            <person name="Land M."/>
            <person name="Hauser L."/>
            <person name="Kyrpides N."/>
            <person name="Ivanova N."/>
            <person name="Pagani I."/>
            <person name="Dunn J."/>
            <person name="Taghavi S."/>
            <person name="Francis A."/>
            <person name="van der Lelie D."/>
            <person name="Woyke T."/>
        </authorList>
    </citation>
    <scope>NUCLEOTIDE SEQUENCE [LARGE SCALE GENOMIC DNA]</scope>
    <source>
        <strain evidence="1 2">BC1</strain>
    </source>
</reference>
<accession>R4K7G2</accession>
<proteinExistence type="predicted"/>
<dbReference type="EMBL" id="CP003261">
    <property type="protein sequence ID" value="AGK96469.1"/>
    <property type="molecule type" value="Genomic_DNA"/>
</dbReference>
<keyword evidence="2" id="KW-1185">Reference proteome</keyword>
<gene>
    <name evidence="1" type="ORF">Clopa_1528</name>
</gene>
<dbReference type="PATRIC" id="fig|86416.3.peg.1505"/>
<dbReference type="RefSeq" id="WP_015614790.1">
    <property type="nucleotide sequence ID" value="NC_021182.1"/>
</dbReference>
<evidence type="ECO:0000313" key="2">
    <source>
        <dbReference type="Proteomes" id="UP000013523"/>
    </source>
</evidence>